<evidence type="ECO:0000313" key="2">
    <source>
        <dbReference type="Proteomes" id="UP001649381"/>
    </source>
</evidence>
<accession>A0ABS9H4L8</accession>
<dbReference type="Proteomes" id="UP001649381">
    <property type="component" value="Unassembled WGS sequence"/>
</dbReference>
<proteinExistence type="predicted"/>
<dbReference type="EMBL" id="JAKIJS010000001">
    <property type="protein sequence ID" value="MCF6138755.1"/>
    <property type="molecule type" value="Genomic_DNA"/>
</dbReference>
<sequence>MKIPQIRIQSQPALIGLKTTEPIQEIKQPKADQSIQQPKAELNIQTTKGTLTIDQTQAWNDMDLKSVFVRTEEAAQLGKSDLLEGVARRAQEGDQLMRIENGGSPLVDQAEMNSMNSMKEWNIGWIPSAGSVKVNYQPADVNVDVKVNKPIIETTLQKPEHNYQPGKVEVSLQQRNSISIDFV</sequence>
<comment type="caution">
    <text evidence="1">The sequence shown here is derived from an EMBL/GenBank/DDBJ whole genome shotgun (WGS) entry which is preliminary data.</text>
</comment>
<dbReference type="RefSeq" id="WP_236336647.1">
    <property type="nucleotide sequence ID" value="NZ_JAKIJS010000001.1"/>
</dbReference>
<reference evidence="1 2" key="1">
    <citation type="submission" date="2022-01" db="EMBL/GenBank/DDBJ databases">
        <title>Alkalihalobacillus sp. EGI L200015, a novel bacterium isolated from a salt lake sediment.</title>
        <authorList>
            <person name="Gao L."/>
            <person name="Fang B.-Z."/>
            <person name="Li W.-J."/>
        </authorList>
    </citation>
    <scope>NUCLEOTIDE SEQUENCE [LARGE SCALE GENOMIC DNA]</scope>
    <source>
        <strain evidence="1 2">KCTC 12718</strain>
    </source>
</reference>
<protein>
    <submittedName>
        <fullName evidence="1">DUF6470 family protein</fullName>
    </submittedName>
</protein>
<dbReference type="InterPro" id="IPR045527">
    <property type="entry name" value="DUF6470"/>
</dbReference>
<dbReference type="Pfam" id="PF20074">
    <property type="entry name" value="DUF6470"/>
    <property type="match status" value="1"/>
</dbReference>
<gene>
    <name evidence="1" type="ORF">L2716_13545</name>
</gene>
<keyword evidence="2" id="KW-1185">Reference proteome</keyword>
<evidence type="ECO:0000313" key="1">
    <source>
        <dbReference type="EMBL" id="MCF6138755.1"/>
    </source>
</evidence>
<name>A0ABS9H4L8_9BACL</name>
<organism evidence="1 2">
    <name type="scientific">Pseudalkalibacillus berkeleyi</name>
    <dbReference type="NCBI Taxonomy" id="1069813"/>
    <lineage>
        <taxon>Bacteria</taxon>
        <taxon>Bacillati</taxon>
        <taxon>Bacillota</taxon>
        <taxon>Bacilli</taxon>
        <taxon>Bacillales</taxon>
        <taxon>Fictibacillaceae</taxon>
        <taxon>Pseudalkalibacillus</taxon>
    </lineage>
</organism>